<dbReference type="PROSITE" id="PS51257">
    <property type="entry name" value="PROKAR_LIPOPROTEIN"/>
    <property type="match status" value="1"/>
</dbReference>
<evidence type="ECO:0000313" key="2">
    <source>
        <dbReference type="EMBL" id="EFU31511.1"/>
    </source>
</evidence>
<dbReference type="HOGENOM" id="CLU_019603_0_0_10"/>
<dbReference type="SUPFAM" id="SSF49785">
    <property type="entry name" value="Galactose-binding domain-like"/>
    <property type="match status" value="1"/>
</dbReference>
<dbReference type="InterPro" id="IPR008979">
    <property type="entry name" value="Galactose-bd-like_sf"/>
</dbReference>
<evidence type="ECO:0000256" key="1">
    <source>
        <dbReference type="SAM" id="SignalP"/>
    </source>
</evidence>
<feature type="signal peptide" evidence="1">
    <location>
        <begin position="1"/>
        <end position="28"/>
    </location>
</feature>
<proteinExistence type="predicted"/>
<dbReference type="Proteomes" id="UP000003112">
    <property type="component" value="Unassembled WGS sequence"/>
</dbReference>
<keyword evidence="3" id="KW-1185">Reference proteome</keyword>
<dbReference type="eggNOG" id="ENOG5033QYG">
    <property type="taxonomic scope" value="Bacteria"/>
</dbReference>
<accession>E6K4K8</accession>
<name>E6K4K8_9BACT</name>
<feature type="chain" id="PRO_5003207252" description="BACON domain-containing protein" evidence="1">
    <location>
        <begin position="29"/>
        <end position="628"/>
    </location>
</feature>
<dbReference type="RefSeq" id="WP_004344515.1">
    <property type="nucleotide sequence ID" value="NZ_GL586311.1"/>
</dbReference>
<comment type="caution">
    <text evidence="2">The sequence shown here is derived from an EMBL/GenBank/DDBJ whole genome shotgun (WGS) entry which is preliminary data.</text>
</comment>
<evidence type="ECO:0008006" key="4">
    <source>
        <dbReference type="Google" id="ProtNLM"/>
    </source>
</evidence>
<keyword evidence="1" id="KW-0732">Signal</keyword>
<dbReference type="AlphaFoldDB" id="E6K4K8"/>
<reference evidence="2 3" key="1">
    <citation type="submission" date="2010-10" db="EMBL/GenBank/DDBJ databases">
        <authorList>
            <person name="Muzny D."/>
            <person name="Qin X."/>
            <person name="Deng J."/>
            <person name="Jiang H."/>
            <person name="Liu Y."/>
            <person name="Qu J."/>
            <person name="Song X.-Z."/>
            <person name="Zhang L."/>
            <person name="Thornton R."/>
            <person name="Coyle M."/>
            <person name="Francisco L."/>
            <person name="Jackson L."/>
            <person name="Javaid M."/>
            <person name="Korchina V."/>
            <person name="Kovar C."/>
            <person name="Mata R."/>
            <person name="Mathew T."/>
            <person name="Ngo R."/>
            <person name="Nguyen L."/>
            <person name="Nguyen N."/>
            <person name="Okwuonu G."/>
            <person name="Ongeri F."/>
            <person name="Pham C."/>
            <person name="Simmons D."/>
            <person name="Wilczek-Boney K."/>
            <person name="Hale W."/>
            <person name="Jakkamsetti A."/>
            <person name="Pham P."/>
            <person name="Ruth R."/>
            <person name="San Lucas F."/>
            <person name="Warren J."/>
            <person name="Zhang J."/>
            <person name="Zhao Z."/>
            <person name="Zhou C."/>
            <person name="Zhu D."/>
            <person name="Lee S."/>
            <person name="Bess C."/>
            <person name="Blankenburg K."/>
            <person name="Forbes L."/>
            <person name="Fu Q."/>
            <person name="Gubbala S."/>
            <person name="Hirani K."/>
            <person name="Jayaseelan J.C."/>
            <person name="Lara F."/>
            <person name="Munidasa M."/>
            <person name="Palculict T."/>
            <person name="Patil S."/>
            <person name="Pu L.-L."/>
            <person name="Saada N."/>
            <person name="Tang L."/>
            <person name="Weissenberger G."/>
            <person name="Zhu Y."/>
            <person name="Hemphill L."/>
            <person name="Shang Y."/>
            <person name="Youmans B."/>
            <person name="Ayvaz T."/>
            <person name="Ross M."/>
            <person name="Santibanez J."/>
            <person name="Aqrawi P."/>
            <person name="Gross S."/>
            <person name="Joshi V."/>
            <person name="Fowler G."/>
            <person name="Nazareth L."/>
            <person name="Reid J."/>
            <person name="Worley K."/>
            <person name="Petrosino J."/>
            <person name="Highlander S."/>
            <person name="Gibbs R."/>
        </authorList>
    </citation>
    <scope>NUCLEOTIDE SEQUENCE [LARGE SCALE GENOMIC DNA]</scope>
    <source>
        <strain evidence="2 3">ATCC 33574</strain>
    </source>
</reference>
<dbReference type="STRING" id="873513.HMPREF6485_0626"/>
<organism evidence="2 3">
    <name type="scientific">Segatella buccae ATCC 33574</name>
    <dbReference type="NCBI Taxonomy" id="873513"/>
    <lineage>
        <taxon>Bacteria</taxon>
        <taxon>Pseudomonadati</taxon>
        <taxon>Bacteroidota</taxon>
        <taxon>Bacteroidia</taxon>
        <taxon>Bacteroidales</taxon>
        <taxon>Prevotellaceae</taxon>
        <taxon>Segatella</taxon>
    </lineage>
</organism>
<dbReference type="GeneID" id="93535544"/>
<sequence>MMNKIFKNTCGALLAALAFAACSPEEFAGPDQSGVPSIMDAKATAAVDQTTNAVTFTLDNAASYPVWLLPSGKKTTYSTVNGQTVIFSVAGDYKIPYRIGNRNGISAGTDTLSFHIDNSIVNFDQYYNLLAGGSEKSGKSKEWRIANTLAGHLGCGPLGTTGTGWYSAQPNEKAAMGLYDDRLTFTTESGYTYDPGKGGTVYVNKGATFGTNPGNGNDYTANVEQQTADYHFEVEGTALYLVLPAKTLFPYLSADAQYDRPRFRIENITATQLDLVYDNEAANISWHFILTAGSEGFQGFNADSDCNLWKNSKFTHTFYYAPGWSQIADPTVKADGNSYTISLPTATTQQWQAQVFFHTDMATNSANSYDFSAKFISNTNHDNVTVKLFKEGDDNTFFFTETIKLKAYEPYVFYKSNMKGIDIDKVTLVLDFGGNAENTEVTVSRIDLQEHGCDGIEAPAEDDKTVYTYDAPSNLWKAGVDDKGTAGFTTRYFYAPGWKQIADPELVFDNGKFSYTLPEATTDRWQAQCFITTTIPAEAETSYDFSCTINTDKSGTFMVKLTDTASDANFLFAKEVTVKAYEECVLKVPAVVLPNGAAPALELVLDFGGNEADTHVSVGKIILQKTAK</sequence>
<gene>
    <name evidence="2" type="ORF">HMPREF6485_0626</name>
</gene>
<protein>
    <recommendedName>
        <fullName evidence="4">BACON domain-containing protein</fullName>
    </recommendedName>
</protein>
<dbReference type="Gene3D" id="2.60.120.260">
    <property type="entry name" value="Galactose-binding domain-like"/>
    <property type="match status" value="2"/>
</dbReference>
<evidence type="ECO:0000313" key="3">
    <source>
        <dbReference type="Proteomes" id="UP000003112"/>
    </source>
</evidence>
<dbReference type="EMBL" id="AEPD01000012">
    <property type="protein sequence ID" value="EFU31511.1"/>
    <property type="molecule type" value="Genomic_DNA"/>
</dbReference>